<dbReference type="PATRIC" id="fig|1227488.3.peg.1174"/>
<dbReference type="AlphaFoldDB" id="M0CGN6"/>
<accession>M0CGN6</accession>
<dbReference type="Proteomes" id="UP000011657">
    <property type="component" value="Unassembled WGS sequence"/>
</dbReference>
<keyword evidence="2" id="KW-1133">Transmembrane helix</keyword>
<evidence type="ECO:0000256" key="2">
    <source>
        <dbReference type="SAM" id="Phobius"/>
    </source>
</evidence>
<keyword evidence="4" id="KW-1185">Reference proteome</keyword>
<feature type="transmembrane region" description="Helical" evidence="2">
    <location>
        <begin position="31"/>
        <end position="49"/>
    </location>
</feature>
<comment type="caution">
    <text evidence="3">The sequence shown here is derived from an EMBL/GenBank/DDBJ whole genome shotgun (WGS) entry which is preliminary data.</text>
</comment>
<feature type="transmembrane region" description="Helical" evidence="2">
    <location>
        <begin position="7"/>
        <end position="25"/>
    </location>
</feature>
<dbReference type="STRING" id="1227488.C477_05982"/>
<proteinExistence type="predicted"/>
<organism evidence="3 4">
    <name type="scientific">Haloterrigena salina JCM 13891</name>
    <dbReference type="NCBI Taxonomy" id="1227488"/>
    <lineage>
        <taxon>Archaea</taxon>
        <taxon>Methanobacteriati</taxon>
        <taxon>Methanobacteriota</taxon>
        <taxon>Stenosarchaea group</taxon>
        <taxon>Halobacteria</taxon>
        <taxon>Halobacteriales</taxon>
        <taxon>Natrialbaceae</taxon>
        <taxon>Haloterrigena</taxon>
    </lineage>
</organism>
<protein>
    <submittedName>
        <fullName evidence="3">Uncharacterized protein</fullName>
    </submittedName>
</protein>
<keyword evidence="2" id="KW-0472">Membrane</keyword>
<keyword evidence="2" id="KW-0812">Transmembrane</keyword>
<sequence>MTMRLTIRGWTALFVAVVSLAMGWAFGPRALNAVVVPLAVVLLAGLVAVGRADRPEIRRAPVPEGFAGDRRTVELEIESSSAVSATVCDDVGEGVTVLESDDETTAIEDGAPVVETTLVGEGRVGYEIRLEERGEHRLGPATITVSDLFGLVRRRFADEGTTTVLVYPRVYEVRSGPGSDIRAVTEALAGQDREAFDHLREYQRGDSLRDVHWKSAAKRPDADLVVTEYADTEETGSATIAAECAPDRDDDLATAVASVAIHLLEADIDVGLALPNADYEPGSGREHSRRLLAAAARLEAGELEAGRRAEADVVIRSDADGTRIVIDDRSIPFERLVEERDRATTAYDGLGAPDRRGRDGHGGGPDEPEVTS</sequence>
<dbReference type="eggNOG" id="arCOG02744">
    <property type="taxonomic scope" value="Archaea"/>
</dbReference>
<dbReference type="PANTHER" id="PTHR34351">
    <property type="entry name" value="SLR1927 PROTEIN-RELATED"/>
    <property type="match status" value="1"/>
</dbReference>
<reference evidence="3 4" key="1">
    <citation type="journal article" date="2014" name="PLoS Genet.">
        <title>Phylogenetically driven sequencing of extremely halophilic archaea reveals strategies for static and dynamic osmo-response.</title>
        <authorList>
            <person name="Becker E.A."/>
            <person name="Seitzer P.M."/>
            <person name="Tritt A."/>
            <person name="Larsen D."/>
            <person name="Krusor M."/>
            <person name="Yao A.I."/>
            <person name="Wu D."/>
            <person name="Madern D."/>
            <person name="Eisen J.A."/>
            <person name="Darling A.E."/>
            <person name="Facciotti M.T."/>
        </authorList>
    </citation>
    <scope>NUCLEOTIDE SEQUENCE [LARGE SCALE GENOMIC DNA]</scope>
    <source>
        <strain evidence="3 4">JCM 13891</strain>
    </source>
</reference>
<evidence type="ECO:0000313" key="3">
    <source>
        <dbReference type="EMBL" id="ELZ21024.1"/>
    </source>
</evidence>
<feature type="region of interest" description="Disordered" evidence="1">
    <location>
        <begin position="342"/>
        <end position="372"/>
    </location>
</feature>
<dbReference type="EMBL" id="AOIS01000022">
    <property type="protein sequence ID" value="ELZ21024.1"/>
    <property type="molecule type" value="Genomic_DNA"/>
</dbReference>
<evidence type="ECO:0000313" key="4">
    <source>
        <dbReference type="Proteomes" id="UP000011657"/>
    </source>
</evidence>
<gene>
    <name evidence="3" type="ORF">C477_05982</name>
</gene>
<name>M0CGN6_9EURY</name>
<dbReference type="PANTHER" id="PTHR34351:SF1">
    <property type="entry name" value="SLR1927 PROTEIN"/>
    <property type="match status" value="1"/>
</dbReference>
<evidence type="ECO:0000256" key="1">
    <source>
        <dbReference type="SAM" id="MobiDB-lite"/>
    </source>
</evidence>